<reference evidence="11" key="1">
    <citation type="submission" date="2020-05" db="EMBL/GenBank/DDBJ databases">
        <title>Phylogenomic resolution of chytrid fungi.</title>
        <authorList>
            <person name="Stajich J.E."/>
            <person name="Amses K."/>
            <person name="Simmons R."/>
            <person name="Seto K."/>
            <person name="Myers J."/>
            <person name="Bonds A."/>
            <person name="Quandt C.A."/>
            <person name="Barry K."/>
            <person name="Liu P."/>
            <person name="Grigoriev I."/>
            <person name="Longcore J.E."/>
            <person name="James T.Y."/>
        </authorList>
    </citation>
    <scope>NUCLEOTIDE SEQUENCE</scope>
    <source>
        <strain evidence="11">JEL0318</strain>
    </source>
</reference>
<feature type="domain" description="IF140 C-terminal TPR" evidence="9">
    <location>
        <begin position="1068"/>
        <end position="1188"/>
    </location>
</feature>
<dbReference type="Proteomes" id="UP001212841">
    <property type="component" value="Unassembled WGS sequence"/>
</dbReference>
<evidence type="ECO:0000313" key="11">
    <source>
        <dbReference type="EMBL" id="KAJ3047714.1"/>
    </source>
</evidence>
<evidence type="ECO:0000256" key="2">
    <source>
        <dbReference type="ARBA" id="ARBA00022574"/>
    </source>
</evidence>
<dbReference type="GO" id="GO:0030991">
    <property type="term" value="C:intraciliary transport particle A"/>
    <property type="evidence" value="ECO:0007669"/>
    <property type="project" value="TreeGrafter"/>
</dbReference>
<protein>
    <recommendedName>
        <fullName evidence="13">Intraflagellar transport protein 140</fullName>
    </recommendedName>
</protein>
<dbReference type="InterPro" id="IPR056156">
    <property type="entry name" value="TPR_IF140_C"/>
</dbReference>
<evidence type="ECO:0000259" key="7">
    <source>
        <dbReference type="Pfam" id="PF23383"/>
    </source>
</evidence>
<comment type="caution">
    <text evidence="11">The sequence shown here is derived from an EMBL/GenBank/DDBJ whole genome shotgun (WGS) entry which is preliminary data.</text>
</comment>
<dbReference type="Gene3D" id="2.130.10.10">
    <property type="entry name" value="YVTN repeat-like/Quinoprotein amine dehydrogenase"/>
    <property type="match status" value="1"/>
</dbReference>
<feature type="domain" description="IFT140 first beta-propeller" evidence="7">
    <location>
        <begin position="21"/>
        <end position="218"/>
    </location>
</feature>
<evidence type="ECO:0000256" key="1">
    <source>
        <dbReference type="ARBA" id="ARBA00004138"/>
    </source>
</evidence>
<evidence type="ECO:0000256" key="6">
    <source>
        <dbReference type="SAM" id="MobiDB-lite"/>
    </source>
</evidence>
<dbReference type="Pfam" id="PF23383">
    <property type="entry name" value="Beta-prop_IFT140_1st"/>
    <property type="match status" value="1"/>
</dbReference>
<dbReference type="GO" id="GO:0005930">
    <property type="term" value="C:axoneme"/>
    <property type="evidence" value="ECO:0007669"/>
    <property type="project" value="TreeGrafter"/>
</dbReference>
<keyword evidence="12" id="KW-1185">Reference proteome</keyword>
<feature type="region of interest" description="Disordered" evidence="6">
    <location>
        <begin position="462"/>
        <end position="482"/>
    </location>
</feature>
<dbReference type="GO" id="GO:0035721">
    <property type="term" value="P:intraciliary retrograde transport"/>
    <property type="evidence" value="ECO:0007669"/>
    <property type="project" value="TreeGrafter"/>
</dbReference>
<dbReference type="FunFam" id="1.25.40.470:FF:000028">
    <property type="entry name" value="Intraflagellar transport protein 140-like protein"/>
    <property type="match status" value="1"/>
</dbReference>
<dbReference type="SUPFAM" id="SSF48452">
    <property type="entry name" value="TPR-like"/>
    <property type="match status" value="1"/>
</dbReference>
<keyword evidence="4" id="KW-0969">Cilium</keyword>
<dbReference type="EMBL" id="JADGJD010000912">
    <property type="protein sequence ID" value="KAJ3047714.1"/>
    <property type="molecule type" value="Genomic_DNA"/>
</dbReference>
<feature type="domain" description="IF140/IFT172/WDR19 TPR" evidence="10">
    <location>
        <begin position="572"/>
        <end position="1060"/>
    </location>
</feature>
<dbReference type="Gene3D" id="1.25.40.10">
    <property type="entry name" value="Tetratricopeptide repeat domain"/>
    <property type="match status" value="1"/>
</dbReference>
<evidence type="ECO:0008006" key="13">
    <source>
        <dbReference type="Google" id="ProtNLM"/>
    </source>
</evidence>
<keyword evidence="2" id="KW-0853">WD repeat</keyword>
<dbReference type="GO" id="GO:0036064">
    <property type="term" value="C:ciliary basal body"/>
    <property type="evidence" value="ECO:0007669"/>
    <property type="project" value="TreeGrafter"/>
</dbReference>
<feature type="domain" description="IFT140 second beta-propeller" evidence="8">
    <location>
        <begin position="231"/>
        <end position="528"/>
    </location>
</feature>
<dbReference type="SUPFAM" id="SSF101908">
    <property type="entry name" value="Putative isomerase YbhE"/>
    <property type="match status" value="1"/>
</dbReference>
<dbReference type="Pfam" id="PF23385">
    <property type="entry name" value="Beta-prop_IFT140_2nd"/>
    <property type="match status" value="1"/>
</dbReference>
<name>A0AAD5S8Z8_9FUNG</name>
<sequence length="1230" mass="136063">MASSQSEPLTVCPKSRSGDCPPFFLAGSNGSVYYADDMGHCSESASVNGSILSLMLFEYKDMVLVINEDFLLSQYSLSPEGRMTREIEVKLSTAAMTDKPAIQCCWVGLGMLALCFGGSGVRIWDLLNGENYSLSLPGMDKIRITCIAYNVAKNLLAGGTDSGHVLMWRFRSKAAQGSESAWELLPKVNAGGNVESVSWGCSGTIMAVRRRAGLNIFTNQVMHRKLYGRKCAVQVAPSRVLVDRSPKPALNITTDLRIKGLALTNAHVAIWDGKSVAVYEYSDGKHSSTAKPIGQFASETLLIALNDNALYRATGHTIDVCQFHGSIKQTVATTADEGEVVCLDAAGNYLTVATSRNYLKLFDTSRRELRYVATRVIDRELNIQSIVSAQSNPAGTFVSFFGKTLIEGASHLREPDPRLFLYDVDQDRFSFWDFHDENLNPISTSWDFIESRLLLCEAEGADTSENNEPHDEEEGLGGQGATSSTASRIFAFFATSEKGIILQETYNKPDDAEALVGIAIPLHYFVKKADPNAGVQDDCLLKRITKDYAGVEETDTVTLRAMSNFQYHLAIGNIDEAFKSIKIVNNTYVWENLAKMCVKMKNLQVARLCLGKIGNARALRAIGQEGIREDELAQLAVIGIYLGLDEEVRSLCKEADRWDILNTYCQSLGQWEESLALASKNDRIALKSTFYRFGRHLEDTGDTTGAIAAYEKSSVFGTEVPRMLLASGRDVGQYVAASDDKSLSQWWAQYLESTGDVAGAISHYERAGDTLSLVRVLCYAGAVSQAMTVAEQSGNIAALYHIARYYESEDKTSEAINYYAKAKCFNQAIRLAKEKHVDRELMHLALQGTPEAMIDAARYYEKLPEGLDKAITLYQKSGNFSRALELCFQTKQFGILDDIAQSMDTTTDPIAMQRCADFFLENGQYDKAVKLLTIARRYDEVLDLCMGHSVTLTEDMANAMVLPEEGIVNRVEAQKGLDLRVGDVLMGQGNYHLACKKYNQAGDRYQAMKALLKSGDVEKIMYFANVCGPKQRDIFVIAANFLQTLDWRNDPSIMKAIVTFYTKAKAFDSLAGFYEACAQVEIDEYQNYEKAAGALREAMKCLSKSKNPADSARKDALEHRMQLIGQFVEGRKLAKTDTVTMFQVCENLLGHADIDEAVRVGDIYALMVETHWMNGYREQAVELLNRMRGRIANVPVEYYVDPGILRELVGAFGGDGGGGESGEEIEEEIE</sequence>
<evidence type="ECO:0000256" key="4">
    <source>
        <dbReference type="ARBA" id="ARBA00023069"/>
    </source>
</evidence>
<evidence type="ECO:0000256" key="5">
    <source>
        <dbReference type="ARBA" id="ARBA00023273"/>
    </source>
</evidence>
<dbReference type="AlphaFoldDB" id="A0AAD5S8Z8"/>
<evidence type="ECO:0000259" key="8">
    <source>
        <dbReference type="Pfam" id="PF23385"/>
    </source>
</evidence>
<evidence type="ECO:0000313" key="12">
    <source>
        <dbReference type="Proteomes" id="UP001212841"/>
    </source>
</evidence>
<comment type="subcellular location">
    <subcellularLocation>
        <location evidence="1">Cell projection</location>
        <location evidence="1">Cilium</location>
    </subcellularLocation>
</comment>
<keyword evidence="5" id="KW-0966">Cell projection</keyword>
<dbReference type="InterPro" id="IPR015943">
    <property type="entry name" value="WD40/YVTN_repeat-like_dom_sf"/>
</dbReference>
<evidence type="ECO:0000259" key="10">
    <source>
        <dbReference type="Pfam" id="PF24762"/>
    </source>
</evidence>
<dbReference type="PANTHER" id="PTHR15722:SF7">
    <property type="entry name" value="INTRAFLAGELLAR TRANSPORT PROTEIN 140 HOMOLOG"/>
    <property type="match status" value="1"/>
</dbReference>
<dbReference type="Gene3D" id="1.25.40.470">
    <property type="match status" value="1"/>
</dbReference>
<dbReference type="Pfam" id="PF24762">
    <property type="entry name" value="TPR_IF140-IFT172"/>
    <property type="match status" value="1"/>
</dbReference>
<dbReference type="InterPro" id="IPR056155">
    <property type="entry name" value="Beta-prop_IFT140_2nd"/>
</dbReference>
<keyword evidence="3" id="KW-0677">Repeat</keyword>
<dbReference type="PANTHER" id="PTHR15722">
    <property type="entry name" value="IFT140/172-RELATED"/>
    <property type="match status" value="1"/>
</dbReference>
<accession>A0AAD5S8Z8</accession>
<dbReference type="InterPro" id="IPR056154">
    <property type="entry name" value="Beta-prop_IFT140_1st"/>
</dbReference>
<evidence type="ECO:0000256" key="3">
    <source>
        <dbReference type="ARBA" id="ARBA00022737"/>
    </source>
</evidence>
<evidence type="ECO:0000259" key="9">
    <source>
        <dbReference type="Pfam" id="PF24760"/>
    </source>
</evidence>
<gene>
    <name evidence="11" type="ORF">HK097_011283</name>
</gene>
<dbReference type="Pfam" id="PF24760">
    <property type="entry name" value="TPR_IF140_C"/>
    <property type="match status" value="1"/>
</dbReference>
<dbReference type="InterPro" id="IPR056168">
    <property type="entry name" value="TPR_IF140/IFT172/WDR19"/>
</dbReference>
<dbReference type="InterPro" id="IPR011990">
    <property type="entry name" value="TPR-like_helical_dom_sf"/>
</dbReference>
<organism evidence="11 12">
    <name type="scientific">Rhizophlyctis rosea</name>
    <dbReference type="NCBI Taxonomy" id="64517"/>
    <lineage>
        <taxon>Eukaryota</taxon>
        <taxon>Fungi</taxon>
        <taxon>Fungi incertae sedis</taxon>
        <taxon>Chytridiomycota</taxon>
        <taxon>Chytridiomycota incertae sedis</taxon>
        <taxon>Chytridiomycetes</taxon>
        <taxon>Rhizophlyctidales</taxon>
        <taxon>Rhizophlyctidaceae</taxon>
        <taxon>Rhizophlyctis</taxon>
    </lineage>
</organism>
<proteinExistence type="predicted"/>